<proteinExistence type="predicted"/>
<evidence type="ECO:0000259" key="3">
    <source>
        <dbReference type="SMART" id="SM00829"/>
    </source>
</evidence>
<dbReference type="InterPro" id="IPR002364">
    <property type="entry name" value="Quin_OxRdtase/zeta-crystal_CS"/>
</dbReference>
<dbReference type="OrthoDB" id="9805883at2"/>
<dbReference type="Proteomes" id="UP000190092">
    <property type="component" value="Unassembled WGS sequence"/>
</dbReference>
<dbReference type="PANTHER" id="PTHR48106">
    <property type="entry name" value="QUINONE OXIDOREDUCTASE PIG3-RELATED"/>
    <property type="match status" value="1"/>
</dbReference>
<dbReference type="EMBL" id="FUWJ01000002">
    <property type="protein sequence ID" value="SJZ94528.1"/>
    <property type="molecule type" value="Genomic_DNA"/>
</dbReference>
<dbReference type="Gene3D" id="3.90.180.10">
    <property type="entry name" value="Medium-chain alcohol dehydrogenases, catalytic domain"/>
    <property type="match status" value="1"/>
</dbReference>
<dbReference type="InterPro" id="IPR036291">
    <property type="entry name" value="NAD(P)-bd_dom_sf"/>
</dbReference>
<dbReference type="AlphaFoldDB" id="A0A1T4PUB1"/>
<dbReference type="InterPro" id="IPR047618">
    <property type="entry name" value="QOR-like"/>
</dbReference>
<dbReference type="STRING" id="225324.SAMN02745126_02989"/>
<accession>A0A1T4PUB1</accession>
<dbReference type="FunFam" id="3.40.50.720:FF:000053">
    <property type="entry name" value="Quinone oxidoreductase 1"/>
    <property type="match status" value="1"/>
</dbReference>
<dbReference type="GO" id="GO:0070402">
    <property type="term" value="F:NADPH binding"/>
    <property type="evidence" value="ECO:0007669"/>
    <property type="project" value="TreeGrafter"/>
</dbReference>
<dbReference type="Pfam" id="PF00107">
    <property type="entry name" value="ADH_zinc_N"/>
    <property type="match status" value="1"/>
</dbReference>
<dbReference type="SUPFAM" id="SSF50129">
    <property type="entry name" value="GroES-like"/>
    <property type="match status" value="1"/>
</dbReference>
<dbReference type="SUPFAM" id="SSF51735">
    <property type="entry name" value="NAD(P)-binding Rossmann-fold domains"/>
    <property type="match status" value="1"/>
</dbReference>
<dbReference type="InterPro" id="IPR020843">
    <property type="entry name" value="ER"/>
</dbReference>
<keyword evidence="2" id="KW-0560">Oxidoreductase</keyword>
<dbReference type="CDD" id="cd05286">
    <property type="entry name" value="QOR2"/>
    <property type="match status" value="1"/>
</dbReference>
<dbReference type="GO" id="GO:0008270">
    <property type="term" value="F:zinc ion binding"/>
    <property type="evidence" value="ECO:0007669"/>
    <property type="project" value="InterPro"/>
</dbReference>
<dbReference type="SMART" id="SM00829">
    <property type="entry name" value="PKS_ER"/>
    <property type="match status" value="1"/>
</dbReference>
<dbReference type="GO" id="GO:0035925">
    <property type="term" value="F:mRNA 3'-UTR AU-rich region binding"/>
    <property type="evidence" value="ECO:0007669"/>
    <property type="project" value="TreeGrafter"/>
</dbReference>
<keyword evidence="1" id="KW-0521">NADP</keyword>
<sequence length="325" mass="34810">MSKSILIHENGGPEKMQLADVEVGSPGPGQVKVKHTAIGLNFIDVYTRSGLYQTPLPNAVGREAAGVVLEVGPRTKGFKKGDRVAYCGVLGAYCEERLMGVDQLVHVPKGVSDEQAAAIMLKGMTTEYLVDRCAKPWLKKGDIILFHAAAGGVGLLFGQWAKARGYKVIGTTSSPEKAALAKRNGYKWVIDYTKEDIVAEVKKITKGKGVPVVFDGVGKDTWNASLDCLQPRGLMVSFGNASGAVPPQPVGILNAKGSLYLTRPSLNAYTATRKDLEASAKSLFKMVKSGKVKISIDQRYPLAEAGQAHIDLESRKTTGQTILVP</sequence>
<evidence type="ECO:0000313" key="5">
    <source>
        <dbReference type="Proteomes" id="UP000190092"/>
    </source>
</evidence>
<evidence type="ECO:0000256" key="1">
    <source>
        <dbReference type="ARBA" id="ARBA00022857"/>
    </source>
</evidence>
<reference evidence="5" key="1">
    <citation type="submission" date="2017-02" db="EMBL/GenBank/DDBJ databases">
        <authorList>
            <person name="Varghese N."/>
            <person name="Submissions S."/>
        </authorList>
    </citation>
    <scope>NUCLEOTIDE SEQUENCE [LARGE SCALE GENOMIC DNA]</scope>
    <source>
        <strain evidence="5">ATCC 27094</strain>
    </source>
</reference>
<keyword evidence="5" id="KW-1185">Reference proteome</keyword>
<dbReference type="RefSeq" id="WP_085934620.1">
    <property type="nucleotide sequence ID" value="NZ_FUWJ01000002.1"/>
</dbReference>
<dbReference type="InterPro" id="IPR013149">
    <property type="entry name" value="ADH-like_C"/>
</dbReference>
<dbReference type="GO" id="GO:0005829">
    <property type="term" value="C:cytosol"/>
    <property type="evidence" value="ECO:0007669"/>
    <property type="project" value="TreeGrafter"/>
</dbReference>
<protein>
    <submittedName>
        <fullName evidence="4">NADPH2:quinone reductase</fullName>
    </submittedName>
</protein>
<dbReference type="Pfam" id="PF08240">
    <property type="entry name" value="ADH_N"/>
    <property type="match status" value="1"/>
</dbReference>
<evidence type="ECO:0000256" key="2">
    <source>
        <dbReference type="ARBA" id="ARBA00023002"/>
    </source>
</evidence>
<organism evidence="4 5">
    <name type="scientific">Enhydrobacter aerosaccus</name>
    <dbReference type="NCBI Taxonomy" id="225324"/>
    <lineage>
        <taxon>Bacteria</taxon>
        <taxon>Pseudomonadati</taxon>
        <taxon>Pseudomonadota</taxon>
        <taxon>Alphaproteobacteria</taxon>
        <taxon>Hyphomicrobiales</taxon>
        <taxon>Enhydrobacter</taxon>
    </lineage>
</organism>
<name>A0A1T4PUB1_9HYPH</name>
<gene>
    <name evidence="4" type="ORF">SAMN02745126_02989</name>
</gene>
<dbReference type="InterPro" id="IPR013154">
    <property type="entry name" value="ADH-like_N"/>
</dbReference>
<dbReference type="InterPro" id="IPR011032">
    <property type="entry name" value="GroES-like_sf"/>
</dbReference>
<dbReference type="PROSITE" id="PS01162">
    <property type="entry name" value="QOR_ZETA_CRYSTAL"/>
    <property type="match status" value="1"/>
</dbReference>
<dbReference type="NCBIfam" id="NF008024">
    <property type="entry name" value="PRK10754.1"/>
    <property type="match status" value="1"/>
</dbReference>
<dbReference type="Gene3D" id="3.40.50.720">
    <property type="entry name" value="NAD(P)-binding Rossmann-like Domain"/>
    <property type="match status" value="1"/>
</dbReference>
<feature type="domain" description="Enoyl reductase (ER)" evidence="3">
    <location>
        <begin position="11"/>
        <end position="323"/>
    </location>
</feature>
<evidence type="ECO:0000313" key="4">
    <source>
        <dbReference type="EMBL" id="SJZ94528.1"/>
    </source>
</evidence>
<dbReference type="PANTHER" id="PTHR48106:SF13">
    <property type="entry name" value="QUINONE OXIDOREDUCTASE-RELATED"/>
    <property type="match status" value="1"/>
</dbReference>
<dbReference type="GO" id="GO:0003960">
    <property type="term" value="F:quinone reductase (NADPH) activity"/>
    <property type="evidence" value="ECO:0007669"/>
    <property type="project" value="InterPro"/>
</dbReference>